<dbReference type="Gene3D" id="3.40.50.1820">
    <property type="entry name" value="alpha/beta hydrolase"/>
    <property type="match status" value="1"/>
</dbReference>
<dbReference type="AlphaFoldDB" id="A0A1I1Z639"/>
<name>A0A1I1Z639_9ACTN</name>
<evidence type="ECO:0000313" key="2">
    <source>
        <dbReference type="EMBL" id="SFE25953.1"/>
    </source>
</evidence>
<dbReference type="EMBL" id="FOMZ01000010">
    <property type="protein sequence ID" value="SFE25953.1"/>
    <property type="molecule type" value="Genomic_DNA"/>
</dbReference>
<dbReference type="PANTHER" id="PTHR43139:SF52">
    <property type="entry name" value="SI:DKEY-122A22.2"/>
    <property type="match status" value="1"/>
</dbReference>
<dbReference type="InterPro" id="IPR000073">
    <property type="entry name" value="AB_hydrolase_1"/>
</dbReference>
<reference evidence="3" key="1">
    <citation type="submission" date="2016-10" db="EMBL/GenBank/DDBJ databases">
        <authorList>
            <person name="Varghese N."/>
            <person name="Submissions S."/>
        </authorList>
    </citation>
    <scope>NUCLEOTIDE SEQUENCE [LARGE SCALE GENOMIC DNA]</scope>
    <source>
        <strain evidence="3">DSM 45004</strain>
    </source>
</reference>
<dbReference type="RefSeq" id="WP_092928092.1">
    <property type="nucleotide sequence ID" value="NZ_FOMZ01000010.1"/>
</dbReference>
<dbReference type="PANTHER" id="PTHR43139">
    <property type="entry name" value="SI:DKEY-122A22.2"/>
    <property type="match status" value="1"/>
</dbReference>
<dbReference type="PRINTS" id="PR00111">
    <property type="entry name" value="ABHYDROLASE"/>
</dbReference>
<evidence type="ECO:0000313" key="3">
    <source>
        <dbReference type="Proteomes" id="UP000198716"/>
    </source>
</evidence>
<feature type="domain" description="AB hydrolase-1" evidence="1">
    <location>
        <begin position="24"/>
        <end position="247"/>
    </location>
</feature>
<gene>
    <name evidence="2" type="ORF">SAMN04487819_11035</name>
</gene>
<dbReference type="Pfam" id="PF00561">
    <property type="entry name" value="Abhydrolase_1"/>
    <property type="match status" value="1"/>
</dbReference>
<evidence type="ECO:0000259" key="1">
    <source>
        <dbReference type="Pfam" id="PF00561"/>
    </source>
</evidence>
<proteinExistence type="predicted"/>
<dbReference type="InterPro" id="IPR029058">
    <property type="entry name" value="AB_hydrolase_fold"/>
</dbReference>
<dbReference type="InterPro" id="IPR052370">
    <property type="entry name" value="Meta-cleavage_hydrolase"/>
</dbReference>
<keyword evidence="3" id="KW-1185">Reference proteome</keyword>
<sequence length="260" mass="28111">MNVQYVEAAGKRVPVRIEGEGPGLLLVHGTGATGDANFGHLLESFTPDHTTIVPDYAGSDDDTVDPGELDLDQLVEQVVAAARAAELDEPVDVVGYSLGAVVTAAAAAKYPNLFRRVVLVAGWVTMDPRQRLVFDLWRRLADTDPQAYSRFVTMLLFTRSFMNGLGDAGLEEAASGTGFTPATLRQIELNSRIDISDSVGDVIAPTLVIGCSHDQLIPVEHAKQLHQSIGQSDYVELESGHLVVVEKSDELVKRISEFLK</sequence>
<organism evidence="2 3">
    <name type="scientific">Actinopolyspora alba</name>
    <dbReference type="NCBI Taxonomy" id="673379"/>
    <lineage>
        <taxon>Bacteria</taxon>
        <taxon>Bacillati</taxon>
        <taxon>Actinomycetota</taxon>
        <taxon>Actinomycetes</taxon>
        <taxon>Actinopolysporales</taxon>
        <taxon>Actinopolysporaceae</taxon>
        <taxon>Actinopolyspora</taxon>
        <taxon>Actinopolyspora alba group</taxon>
    </lineage>
</organism>
<protein>
    <submittedName>
        <fullName evidence="2">Pimeloyl-ACP methyl ester carboxylesterase</fullName>
    </submittedName>
</protein>
<dbReference type="SUPFAM" id="SSF53474">
    <property type="entry name" value="alpha/beta-Hydrolases"/>
    <property type="match status" value="1"/>
</dbReference>
<dbReference type="Proteomes" id="UP000198716">
    <property type="component" value="Unassembled WGS sequence"/>
</dbReference>
<accession>A0A1I1Z639</accession>
<dbReference type="GO" id="GO:0003824">
    <property type="term" value="F:catalytic activity"/>
    <property type="evidence" value="ECO:0007669"/>
    <property type="project" value="UniProtKB-ARBA"/>
</dbReference>